<dbReference type="PANTHER" id="PTHR36435">
    <property type="entry name" value="SLR1288 PROTEIN"/>
    <property type="match status" value="1"/>
</dbReference>
<dbReference type="Pfam" id="PF02517">
    <property type="entry name" value="Rce1-like"/>
    <property type="match status" value="1"/>
</dbReference>
<feature type="transmembrane region" description="Helical" evidence="2">
    <location>
        <begin position="313"/>
        <end position="333"/>
    </location>
</feature>
<keyword evidence="2" id="KW-0812">Transmembrane</keyword>
<evidence type="ECO:0000313" key="4">
    <source>
        <dbReference type="EMBL" id="MFC5970657.1"/>
    </source>
</evidence>
<feature type="transmembrane region" description="Helical" evidence="2">
    <location>
        <begin position="187"/>
        <end position="212"/>
    </location>
</feature>
<reference evidence="4 5" key="1">
    <citation type="journal article" date="2019" name="Int. J. Syst. Evol. Microbiol.">
        <title>The Global Catalogue of Microorganisms (GCM) 10K type strain sequencing project: providing services to taxonomists for standard genome sequencing and annotation.</title>
        <authorList>
            <consortium name="The Broad Institute Genomics Platform"/>
            <consortium name="The Broad Institute Genome Sequencing Center for Infectious Disease"/>
            <person name="Wu L."/>
            <person name="Ma J."/>
        </authorList>
    </citation>
    <scope>NUCLEOTIDE SEQUENCE [LARGE SCALE GENOMIC DNA]</scope>
    <source>
        <strain evidence="4 5">CGMCC 1.12543</strain>
    </source>
</reference>
<dbReference type="AlphaFoldDB" id="A0ABD5RJA0"/>
<feature type="compositionally biased region" description="Basic and acidic residues" evidence="1">
    <location>
        <begin position="77"/>
        <end position="91"/>
    </location>
</feature>
<dbReference type="EC" id="3.4.-.-" evidence="4"/>
<dbReference type="InterPro" id="IPR003675">
    <property type="entry name" value="Rce1/LyrA-like_dom"/>
</dbReference>
<comment type="caution">
    <text evidence="4">The sequence shown here is derived from an EMBL/GenBank/DDBJ whole genome shotgun (WGS) entry which is preliminary data.</text>
</comment>
<dbReference type="GO" id="GO:0004175">
    <property type="term" value="F:endopeptidase activity"/>
    <property type="evidence" value="ECO:0007669"/>
    <property type="project" value="UniProtKB-ARBA"/>
</dbReference>
<keyword evidence="2" id="KW-1133">Transmembrane helix</keyword>
<name>A0ABD5RJA0_9EURY</name>
<dbReference type="InterPro" id="IPR052710">
    <property type="entry name" value="CAAX_protease"/>
</dbReference>
<feature type="domain" description="CAAX prenyl protease 2/Lysostaphin resistance protein A-like" evidence="3">
    <location>
        <begin position="234"/>
        <end position="323"/>
    </location>
</feature>
<feature type="compositionally biased region" description="Basic and acidic residues" evidence="1">
    <location>
        <begin position="58"/>
        <end position="68"/>
    </location>
</feature>
<sequence length="336" mass="34468">MPDWATFVGLTAVVLFLLLSLARLSQSAVGGPSGDPPSDPTDVPASDEPTVPESDASSDPRDERRYGHTDAWGDDAATPRERIERGERPDEPGAEPSALDTTATVDHDAQFAPLEVGRYPDGPSPAERTLRGLDGSDQLPTAALLVNVALSQGVLGALLVFGAFYTSIPLPALGIDLGDPLSTGLPALGVGVGVGLALYAANAAGAAASAAAGFEYDESLREMLTPASRGGWGVLLVAVLPLIAGFEELLFRSALVGVLGAAYGLSPWLLAVASSAAFAVGHGAQGRMGVLVTGVLGFVLAVTFVLTNSLLAVVVAHYLVNALEFVLGGYFGVEWH</sequence>
<evidence type="ECO:0000256" key="2">
    <source>
        <dbReference type="SAM" id="Phobius"/>
    </source>
</evidence>
<feature type="transmembrane region" description="Helical" evidence="2">
    <location>
        <begin position="258"/>
        <end position="280"/>
    </location>
</feature>
<dbReference type="RefSeq" id="WP_247413586.1">
    <property type="nucleotide sequence ID" value="NZ_JALLGW010000001.1"/>
</dbReference>
<feature type="transmembrane region" description="Helical" evidence="2">
    <location>
        <begin position="154"/>
        <end position="175"/>
    </location>
</feature>
<feature type="region of interest" description="Disordered" evidence="1">
    <location>
        <begin position="27"/>
        <end position="105"/>
    </location>
</feature>
<keyword evidence="2" id="KW-0472">Membrane</keyword>
<feature type="transmembrane region" description="Helical" evidence="2">
    <location>
        <begin position="232"/>
        <end position="251"/>
    </location>
</feature>
<dbReference type="EMBL" id="JBHSQH010000001">
    <property type="protein sequence ID" value="MFC5970657.1"/>
    <property type="molecule type" value="Genomic_DNA"/>
</dbReference>
<keyword evidence="4" id="KW-0378">Hydrolase</keyword>
<dbReference type="Proteomes" id="UP001596099">
    <property type="component" value="Unassembled WGS sequence"/>
</dbReference>
<feature type="transmembrane region" description="Helical" evidence="2">
    <location>
        <begin position="286"/>
        <end position="306"/>
    </location>
</feature>
<proteinExistence type="predicted"/>
<keyword evidence="5" id="KW-1185">Reference proteome</keyword>
<gene>
    <name evidence="4" type="ORF">ACFPYI_04860</name>
</gene>
<dbReference type="PANTHER" id="PTHR36435:SF1">
    <property type="entry name" value="CAAX AMINO TERMINAL PROTEASE FAMILY PROTEIN"/>
    <property type="match status" value="1"/>
</dbReference>
<evidence type="ECO:0000256" key="1">
    <source>
        <dbReference type="SAM" id="MobiDB-lite"/>
    </source>
</evidence>
<evidence type="ECO:0000313" key="5">
    <source>
        <dbReference type="Proteomes" id="UP001596099"/>
    </source>
</evidence>
<protein>
    <submittedName>
        <fullName evidence="4">CPBP family intramembrane glutamic endopeptidase</fullName>
        <ecNumber evidence="4">3.4.-.-</ecNumber>
    </submittedName>
</protein>
<dbReference type="GO" id="GO:0080120">
    <property type="term" value="P:CAAX-box protein maturation"/>
    <property type="evidence" value="ECO:0007669"/>
    <property type="project" value="UniProtKB-ARBA"/>
</dbReference>
<organism evidence="4 5">
    <name type="scientific">Halomarina salina</name>
    <dbReference type="NCBI Taxonomy" id="1872699"/>
    <lineage>
        <taxon>Archaea</taxon>
        <taxon>Methanobacteriati</taxon>
        <taxon>Methanobacteriota</taxon>
        <taxon>Stenosarchaea group</taxon>
        <taxon>Halobacteria</taxon>
        <taxon>Halobacteriales</taxon>
        <taxon>Natronomonadaceae</taxon>
        <taxon>Halomarina</taxon>
    </lineage>
</organism>
<accession>A0ABD5RJA0</accession>
<evidence type="ECO:0000259" key="3">
    <source>
        <dbReference type="Pfam" id="PF02517"/>
    </source>
</evidence>